<dbReference type="EMBL" id="AAHHJZ010000001">
    <property type="protein sequence ID" value="EBW6073624.1"/>
    <property type="molecule type" value="Genomic_DNA"/>
</dbReference>
<proteinExistence type="predicted"/>
<organism evidence="1">
    <name type="scientific">Salmonella enterica subsp. enterica serovar Schwarzengrund</name>
    <dbReference type="NCBI Taxonomy" id="340190"/>
    <lineage>
        <taxon>Bacteria</taxon>
        <taxon>Pseudomonadati</taxon>
        <taxon>Pseudomonadota</taxon>
        <taxon>Gammaproteobacteria</taxon>
        <taxon>Enterobacterales</taxon>
        <taxon>Enterobacteriaceae</taxon>
        <taxon>Salmonella</taxon>
    </lineage>
</organism>
<gene>
    <name evidence="1" type="ORF">A4K93_00940</name>
</gene>
<evidence type="ECO:0000313" key="1">
    <source>
        <dbReference type="EMBL" id="EBW6073624.1"/>
    </source>
</evidence>
<accession>A0A5W3ESM7</accession>
<comment type="caution">
    <text evidence="1">The sequence shown here is derived from an EMBL/GenBank/DDBJ whole genome shotgun (WGS) entry which is preliminary data.</text>
</comment>
<protein>
    <submittedName>
        <fullName evidence="1">Uncharacterized protein</fullName>
    </submittedName>
</protein>
<reference evidence="1" key="1">
    <citation type="submission" date="2018-08" db="EMBL/GenBank/DDBJ databases">
        <authorList>
            <person name="Ashton P.M."/>
            <person name="Dallman T."/>
            <person name="Nair S."/>
            <person name="De Pinna E."/>
            <person name="Peters T."/>
            <person name="Grant K."/>
        </authorList>
    </citation>
    <scope>NUCLEOTIDE SEQUENCE</scope>
    <source>
        <strain evidence="1">159694</strain>
    </source>
</reference>
<name>A0A5W3ESM7_SALET</name>
<dbReference type="AlphaFoldDB" id="A0A5W3ESM7"/>
<sequence length="72" mass="8096">MFHRPGFSALNTDVCWAEYERVKEFLPVNPKHINVGTIGRVAFDDTPLSTCIKAALGTLPEPHHHDWEATLP</sequence>